<dbReference type="RefSeq" id="XP_009050396.1">
    <property type="nucleotide sequence ID" value="XM_009052148.1"/>
</dbReference>
<dbReference type="Proteomes" id="UP000030746">
    <property type="component" value="Unassembled WGS sequence"/>
</dbReference>
<dbReference type="GeneID" id="20237840"/>
<dbReference type="HOGENOM" id="CLU_1972985_0_0_1"/>
<accession>V4CAC9</accession>
<dbReference type="EMBL" id="KB201205">
    <property type="protein sequence ID" value="ESO98759.1"/>
    <property type="molecule type" value="Genomic_DNA"/>
</dbReference>
<evidence type="ECO:0000256" key="1">
    <source>
        <dbReference type="SAM" id="Phobius"/>
    </source>
</evidence>
<dbReference type="AlphaFoldDB" id="V4CAC9"/>
<dbReference type="KEGG" id="lgi:LOTGIDRAFT_158705"/>
<feature type="transmembrane region" description="Helical" evidence="1">
    <location>
        <begin position="33"/>
        <end position="56"/>
    </location>
</feature>
<keyword evidence="3" id="KW-1185">Reference proteome</keyword>
<evidence type="ECO:0000313" key="2">
    <source>
        <dbReference type="EMBL" id="ESO98759.1"/>
    </source>
</evidence>
<name>V4CAC9_LOTGI</name>
<keyword evidence="1" id="KW-0472">Membrane</keyword>
<sequence>MSIDFENRSSDGKLFHKTGSLDLKIRLVVCWRFFVYGFVAGAISAAPPAVASAAAIPANMKDTTKGILDTIRAEVRDEIKALAEISNSINGKYEHVLEQNEMLREEIKVVKNENGDSKRLVCENSCQ</sequence>
<reference evidence="2 3" key="1">
    <citation type="journal article" date="2013" name="Nature">
        <title>Insights into bilaterian evolution from three spiralian genomes.</title>
        <authorList>
            <person name="Simakov O."/>
            <person name="Marletaz F."/>
            <person name="Cho S.J."/>
            <person name="Edsinger-Gonzales E."/>
            <person name="Havlak P."/>
            <person name="Hellsten U."/>
            <person name="Kuo D.H."/>
            <person name="Larsson T."/>
            <person name="Lv J."/>
            <person name="Arendt D."/>
            <person name="Savage R."/>
            <person name="Osoegawa K."/>
            <person name="de Jong P."/>
            <person name="Grimwood J."/>
            <person name="Chapman J.A."/>
            <person name="Shapiro H."/>
            <person name="Aerts A."/>
            <person name="Otillar R.P."/>
            <person name="Terry A.Y."/>
            <person name="Boore J.L."/>
            <person name="Grigoriev I.V."/>
            <person name="Lindberg D.R."/>
            <person name="Seaver E.C."/>
            <person name="Weisblat D.A."/>
            <person name="Putnam N.H."/>
            <person name="Rokhsar D.S."/>
        </authorList>
    </citation>
    <scope>NUCLEOTIDE SEQUENCE [LARGE SCALE GENOMIC DNA]</scope>
</reference>
<evidence type="ECO:0000313" key="3">
    <source>
        <dbReference type="Proteomes" id="UP000030746"/>
    </source>
</evidence>
<keyword evidence="1" id="KW-1133">Transmembrane helix</keyword>
<protein>
    <submittedName>
        <fullName evidence="2">Uncharacterized protein</fullName>
    </submittedName>
</protein>
<proteinExistence type="predicted"/>
<keyword evidence="1" id="KW-0812">Transmembrane</keyword>
<organism evidence="2 3">
    <name type="scientific">Lottia gigantea</name>
    <name type="common">Giant owl limpet</name>
    <dbReference type="NCBI Taxonomy" id="225164"/>
    <lineage>
        <taxon>Eukaryota</taxon>
        <taxon>Metazoa</taxon>
        <taxon>Spiralia</taxon>
        <taxon>Lophotrochozoa</taxon>
        <taxon>Mollusca</taxon>
        <taxon>Gastropoda</taxon>
        <taxon>Patellogastropoda</taxon>
        <taxon>Lottioidea</taxon>
        <taxon>Lottiidae</taxon>
        <taxon>Lottia</taxon>
    </lineage>
</organism>
<gene>
    <name evidence="2" type="ORF">LOTGIDRAFT_158705</name>
</gene>
<dbReference type="CTD" id="20237840"/>